<reference evidence="3 4" key="1">
    <citation type="journal article" date="2017" name="PLoS Biol.">
        <title>The sea cucumber genome provides insights into morphological evolution and visceral regeneration.</title>
        <authorList>
            <person name="Zhang X."/>
            <person name="Sun L."/>
            <person name="Yuan J."/>
            <person name="Sun Y."/>
            <person name="Gao Y."/>
            <person name="Zhang L."/>
            <person name="Li S."/>
            <person name="Dai H."/>
            <person name="Hamel J.F."/>
            <person name="Liu C."/>
            <person name="Yu Y."/>
            <person name="Liu S."/>
            <person name="Lin W."/>
            <person name="Guo K."/>
            <person name="Jin S."/>
            <person name="Xu P."/>
            <person name="Storey K.B."/>
            <person name="Huan P."/>
            <person name="Zhang T."/>
            <person name="Zhou Y."/>
            <person name="Zhang J."/>
            <person name="Lin C."/>
            <person name="Li X."/>
            <person name="Xing L."/>
            <person name="Huo D."/>
            <person name="Sun M."/>
            <person name="Wang L."/>
            <person name="Mercier A."/>
            <person name="Li F."/>
            <person name="Yang H."/>
            <person name="Xiang J."/>
        </authorList>
    </citation>
    <scope>NUCLEOTIDE SEQUENCE [LARGE SCALE GENOMIC DNA]</scope>
    <source>
        <strain evidence="3">Shaxun</strain>
        <tissue evidence="3">Muscle</tissue>
    </source>
</reference>
<dbReference type="EMBL" id="MRZV01001252">
    <property type="protein sequence ID" value="PIK39304.1"/>
    <property type="molecule type" value="Genomic_DNA"/>
</dbReference>
<dbReference type="InterPro" id="IPR002172">
    <property type="entry name" value="LDrepeatLR_classA_rpt"/>
</dbReference>
<organism evidence="3 4">
    <name type="scientific">Stichopus japonicus</name>
    <name type="common">Sea cucumber</name>
    <dbReference type="NCBI Taxonomy" id="307972"/>
    <lineage>
        <taxon>Eukaryota</taxon>
        <taxon>Metazoa</taxon>
        <taxon>Echinodermata</taxon>
        <taxon>Eleutherozoa</taxon>
        <taxon>Echinozoa</taxon>
        <taxon>Holothuroidea</taxon>
        <taxon>Aspidochirotacea</taxon>
        <taxon>Aspidochirotida</taxon>
        <taxon>Stichopodidae</taxon>
        <taxon>Apostichopus</taxon>
    </lineage>
</organism>
<feature type="disulfide bond" evidence="2">
    <location>
        <begin position="98"/>
        <end position="110"/>
    </location>
</feature>
<evidence type="ECO:0000256" key="2">
    <source>
        <dbReference type="PROSITE-ProRule" id="PRU00124"/>
    </source>
</evidence>
<dbReference type="AlphaFoldDB" id="A0A2G8JU69"/>
<keyword evidence="4" id="KW-1185">Reference proteome</keyword>
<dbReference type="Proteomes" id="UP000230750">
    <property type="component" value="Unassembled WGS sequence"/>
</dbReference>
<evidence type="ECO:0000256" key="1">
    <source>
        <dbReference type="ARBA" id="ARBA00023157"/>
    </source>
</evidence>
<dbReference type="Gene3D" id="4.10.400.10">
    <property type="entry name" value="Low-density Lipoprotein Receptor"/>
    <property type="match status" value="1"/>
</dbReference>
<feature type="disulfide bond" evidence="2">
    <location>
        <begin position="105"/>
        <end position="123"/>
    </location>
</feature>
<dbReference type="CDD" id="cd00112">
    <property type="entry name" value="LDLa"/>
    <property type="match status" value="1"/>
</dbReference>
<keyword evidence="1 2" id="KW-1015">Disulfide bond</keyword>
<evidence type="ECO:0000313" key="3">
    <source>
        <dbReference type="EMBL" id="PIK39304.1"/>
    </source>
</evidence>
<comment type="caution">
    <text evidence="2">Lacks conserved residue(s) required for the propagation of feature annotation.</text>
</comment>
<evidence type="ECO:0000313" key="4">
    <source>
        <dbReference type="Proteomes" id="UP000230750"/>
    </source>
</evidence>
<dbReference type="InterPro" id="IPR036055">
    <property type="entry name" value="LDL_receptor-like_sf"/>
</dbReference>
<dbReference type="Pfam" id="PF00057">
    <property type="entry name" value="Ldl_recept_a"/>
    <property type="match status" value="1"/>
</dbReference>
<gene>
    <name evidence="3" type="ORF">BSL78_23857</name>
</gene>
<protein>
    <submittedName>
        <fullName evidence="3">Uncharacterized protein</fullName>
    </submittedName>
</protein>
<accession>A0A2G8JU69</accession>
<dbReference type="SUPFAM" id="SSF57424">
    <property type="entry name" value="LDL receptor-like module"/>
    <property type="match status" value="1"/>
</dbReference>
<proteinExistence type="predicted"/>
<dbReference type="PROSITE" id="PS50068">
    <property type="entry name" value="LDLRA_2"/>
    <property type="match status" value="1"/>
</dbReference>
<sequence length="182" mass="20938">MDGCGAKSFLSRRHLHRSRDQFFTGVDGADNYLSIGEGSSPENGSSLIFNHSNIHYGVDFFMQRFYLQSESIWIQYRSYRIKMAFNISLSIVDKKDNCSENQFTCNDGNCIDNFGVETGYFDCFDGSDEDVYTDFVDCRDPFSSLFNGFLSDPDCLEWDDIALLRTRDTLPDNVRRPLRNLT</sequence>
<comment type="caution">
    <text evidence="3">The sequence shown here is derived from an EMBL/GenBank/DDBJ whole genome shotgun (WGS) entry which is preliminary data.</text>
</comment>
<name>A0A2G8JU69_STIJA</name>